<dbReference type="GO" id="GO:0004252">
    <property type="term" value="F:serine-type endopeptidase activity"/>
    <property type="evidence" value="ECO:0007669"/>
    <property type="project" value="UniProtKB-UniRule"/>
</dbReference>
<evidence type="ECO:0000256" key="5">
    <source>
        <dbReference type="ARBA" id="ARBA00022801"/>
    </source>
</evidence>
<evidence type="ECO:0000256" key="9">
    <source>
        <dbReference type="HAMAP-Rule" id="MF_01973"/>
    </source>
</evidence>
<feature type="domain" description="Lon N-terminal" evidence="17">
    <location>
        <begin position="11"/>
        <end position="205"/>
    </location>
</feature>
<keyword evidence="4 9" id="KW-0547">Nucleotide-binding</keyword>
<organism evidence="18 19">
    <name type="scientific">Spirobacillus cienkowskii</name>
    <dbReference type="NCBI Taxonomy" id="495820"/>
    <lineage>
        <taxon>Bacteria</taxon>
        <taxon>Pseudomonadati</taxon>
        <taxon>Bdellovibrionota</taxon>
        <taxon>Oligoflexia</taxon>
        <taxon>Silvanigrellales</taxon>
        <taxon>Spirobacillus</taxon>
    </lineage>
</organism>
<evidence type="ECO:0000313" key="19">
    <source>
        <dbReference type="Proteomes" id="UP000253934"/>
    </source>
</evidence>
<dbReference type="GO" id="GO:0016887">
    <property type="term" value="F:ATP hydrolysis activity"/>
    <property type="evidence" value="ECO:0007669"/>
    <property type="project" value="UniProtKB-UniRule"/>
</dbReference>
<dbReference type="SMART" id="SM00382">
    <property type="entry name" value="AAA"/>
    <property type="match status" value="1"/>
</dbReference>
<dbReference type="InterPro" id="IPR003111">
    <property type="entry name" value="Lon_prtase_N"/>
</dbReference>
<dbReference type="InterPro" id="IPR014721">
    <property type="entry name" value="Ribsml_uS5_D2-typ_fold_subgr"/>
</dbReference>
<dbReference type="InterPro" id="IPR020568">
    <property type="entry name" value="Ribosomal_Su5_D2-typ_SF"/>
</dbReference>
<dbReference type="Pfam" id="PF05362">
    <property type="entry name" value="Lon_C"/>
    <property type="match status" value="1"/>
</dbReference>
<dbReference type="GO" id="GO:0005737">
    <property type="term" value="C:cytoplasm"/>
    <property type="evidence" value="ECO:0007669"/>
    <property type="project" value="UniProtKB-SubCell"/>
</dbReference>
<evidence type="ECO:0000256" key="1">
    <source>
        <dbReference type="ARBA" id="ARBA00004496"/>
    </source>
</evidence>
<evidence type="ECO:0000256" key="13">
    <source>
        <dbReference type="PROSITE-ProRule" id="PRU01122"/>
    </source>
</evidence>
<keyword evidence="8 9" id="KW-0346">Stress response</keyword>
<evidence type="ECO:0000256" key="12">
    <source>
        <dbReference type="PIRSR" id="PIRSR001174-2"/>
    </source>
</evidence>
<evidence type="ECO:0000256" key="3">
    <source>
        <dbReference type="ARBA" id="ARBA00022670"/>
    </source>
</evidence>
<sequence>MADKKATSRTLPLLPLRELLVFPHTVVPLFVGREKSIKALDDAMAKNREIFLAAQKKPKSNDPLPEEIYEFGTIAQILQLLRLPDGTVKILVEGKKRGRIVKYIDSNDMLVVEISEVQEPSGRSAENEALVRTVKQAFDTYVKLNKKVPPEMVFSISSIEDESRLADTLVVQLSNLKLSDKQRILETIDPAKRLEEIFSIIQSEIEILRVEKKIRARVKRQMEKTQKEYYLNEQMNAIQKELGNSDDIRTEIAEIESKIKTKKLSEEAKEKLKKEVKKLRTMSPMSAEATVVRNYIDTVLSLPWTDYSPVIRDQIFAETVLNEDHFGLEKVKERILEYLAVTSLSDKIKGPILCLVGPPGVGKTSLAKSVARSTGRTFARIALGGVRDEAEIRGHRRTYIGAMPGKILNAIKKSGSGNPVILLDEIDKMSSDFRGDPSSAMLEVLDPEQNHAFNDHYLDLDYDLSQILFIATANSLNGVPKPLLDRMEIIHLSGYTEQEKINIAQQHLIQKAVKANGLDKTELNFENNALEELVRFYTREAGVRSLEREISSVCRKIARELLKNNKKTTSKLPKEKDAVEQQPQTKLQNLEGFKAPLIDAALVQKYLGPRKHSIGEKEARNEIGIGQGLAYTEVGGDLLVTEVAIMSGKGNLKITGKLGDVMQESAQAALTYVRSRGAFLGLEDEFYSKIDIHVHFPEGAIPKDGPSAGITMATALVSALTKKPFNREVAMTGEITLRGRVLPIGGLKEKLLAAHRGGIKKVIIPKENERDLLDIPKNVLEQIETIPVDHMDTVLLHAIAWENNDALETKLKNSQAITLANVSTIGNQPLIHH</sequence>
<dbReference type="PROSITE" id="PS51786">
    <property type="entry name" value="LON_PROTEOLYTIC"/>
    <property type="match status" value="1"/>
</dbReference>
<evidence type="ECO:0000256" key="4">
    <source>
        <dbReference type="ARBA" id="ARBA00022741"/>
    </source>
</evidence>
<reference evidence="18" key="1">
    <citation type="submission" date="2018-04" db="EMBL/GenBank/DDBJ databases">
        <title>Draft genome sequence of the Candidatus Spirobacillus cienkowskii, a pathogen of freshwater Daphnia species, reconstructed from hemolymph metagenomic reads.</title>
        <authorList>
            <person name="Bresciani L."/>
            <person name="Lemos L.N."/>
            <person name="Wale N."/>
            <person name="Lin J.Y."/>
            <person name="Fernandes G.R."/>
            <person name="Duffy M.A."/>
            <person name="Rodrigues J.M."/>
        </authorList>
    </citation>
    <scope>NUCLEOTIDE SEQUENCE [LARGE SCALE GENOMIC DNA]</scope>
    <source>
        <strain evidence="18">Binning01</strain>
    </source>
</reference>
<dbReference type="GO" id="GO:0043565">
    <property type="term" value="F:sequence-specific DNA binding"/>
    <property type="evidence" value="ECO:0007669"/>
    <property type="project" value="UniProtKB-UniRule"/>
</dbReference>
<protein>
    <recommendedName>
        <fullName evidence="9 10">Lon protease</fullName>
        <ecNumber evidence="9 10">3.4.21.53</ecNumber>
    </recommendedName>
    <alternativeName>
        <fullName evidence="9">ATP-dependent protease La</fullName>
    </alternativeName>
</protein>
<dbReference type="Gene3D" id="1.10.8.60">
    <property type="match status" value="1"/>
</dbReference>
<dbReference type="CDD" id="cd19500">
    <property type="entry name" value="RecA-like_Lon"/>
    <property type="match status" value="1"/>
</dbReference>
<dbReference type="Gene3D" id="1.20.5.5270">
    <property type="match status" value="1"/>
</dbReference>
<dbReference type="PIRSF" id="PIRSF001174">
    <property type="entry name" value="Lon_proteas"/>
    <property type="match status" value="1"/>
</dbReference>
<dbReference type="InterPro" id="IPR027065">
    <property type="entry name" value="Lon_Prtase"/>
</dbReference>
<dbReference type="InterPro" id="IPR008268">
    <property type="entry name" value="Peptidase_S16_AS"/>
</dbReference>
<dbReference type="SUPFAM" id="SSF54211">
    <property type="entry name" value="Ribosomal protein S5 domain 2-like"/>
    <property type="match status" value="1"/>
</dbReference>
<feature type="active site" evidence="9 11">
    <location>
        <position position="707"/>
    </location>
</feature>
<dbReference type="InterPro" id="IPR027543">
    <property type="entry name" value="Lon_bac"/>
</dbReference>
<dbReference type="Pfam" id="PF00004">
    <property type="entry name" value="AAA"/>
    <property type="match status" value="1"/>
</dbReference>
<dbReference type="InterPro" id="IPR004815">
    <property type="entry name" value="Lon_bac/euk-typ"/>
</dbReference>
<evidence type="ECO:0000256" key="2">
    <source>
        <dbReference type="ARBA" id="ARBA00022490"/>
    </source>
</evidence>
<gene>
    <name evidence="9" type="primary">lon</name>
    <name evidence="18" type="ORF">DCC88_05865</name>
</gene>
<evidence type="ECO:0000313" key="18">
    <source>
        <dbReference type="EMBL" id="RDB36303.1"/>
    </source>
</evidence>
<dbReference type="Gene3D" id="1.20.58.1480">
    <property type="match status" value="1"/>
</dbReference>
<evidence type="ECO:0000259" key="16">
    <source>
        <dbReference type="PROSITE" id="PS51786"/>
    </source>
</evidence>
<evidence type="ECO:0000256" key="10">
    <source>
        <dbReference type="PIRNR" id="PIRNR001174"/>
    </source>
</evidence>
<dbReference type="PROSITE" id="PS01046">
    <property type="entry name" value="LON_SER"/>
    <property type="match status" value="1"/>
</dbReference>
<dbReference type="InterPro" id="IPR046336">
    <property type="entry name" value="Lon_prtase_N_sf"/>
</dbReference>
<keyword evidence="19" id="KW-1185">Reference proteome</keyword>
<dbReference type="GO" id="GO:0005524">
    <property type="term" value="F:ATP binding"/>
    <property type="evidence" value="ECO:0007669"/>
    <property type="project" value="UniProtKB-UniRule"/>
</dbReference>
<comment type="caution">
    <text evidence="18">The sequence shown here is derived from an EMBL/GenBank/DDBJ whole genome shotgun (WGS) entry which is preliminary data.</text>
</comment>
<dbReference type="NCBIfam" id="TIGR00763">
    <property type="entry name" value="lon"/>
    <property type="match status" value="1"/>
</dbReference>
<evidence type="ECO:0000256" key="6">
    <source>
        <dbReference type="ARBA" id="ARBA00022825"/>
    </source>
</evidence>
<keyword evidence="2 9" id="KW-0963">Cytoplasm</keyword>
<keyword evidence="6 9" id="KW-0720">Serine protease</keyword>
<dbReference type="AlphaFoldDB" id="A0A369KX41"/>
<feature type="binding site" evidence="9 12">
    <location>
        <begin position="357"/>
        <end position="364"/>
    </location>
    <ligand>
        <name>ATP</name>
        <dbReference type="ChEBI" id="CHEBI:30616"/>
    </ligand>
</feature>
<dbReference type="NCBIfam" id="NF008053">
    <property type="entry name" value="PRK10787.1"/>
    <property type="match status" value="1"/>
</dbReference>
<keyword evidence="3 9" id="KW-0645">Protease</keyword>
<evidence type="ECO:0000256" key="14">
    <source>
        <dbReference type="RuleBase" id="RU000591"/>
    </source>
</evidence>
<dbReference type="InterPro" id="IPR003593">
    <property type="entry name" value="AAA+_ATPase"/>
</dbReference>
<dbReference type="Gene3D" id="3.30.230.10">
    <property type="match status" value="1"/>
</dbReference>
<keyword evidence="15" id="KW-0175">Coiled coil</keyword>
<feature type="coiled-coil region" evidence="15">
    <location>
        <begin position="255"/>
        <end position="282"/>
    </location>
</feature>
<dbReference type="Pfam" id="PF22667">
    <property type="entry name" value="Lon_lid"/>
    <property type="match status" value="1"/>
</dbReference>
<dbReference type="GO" id="GO:0034605">
    <property type="term" value="P:cellular response to heat"/>
    <property type="evidence" value="ECO:0007669"/>
    <property type="project" value="UniProtKB-UniRule"/>
</dbReference>
<comment type="similarity">
    <text evidence="9 10 13 14">Belongs to the peptidase S16 family.</text>
</comment>
<dbReference type="EMBL" id="QOVW01000063">
    <property type="protein sequence ID" value="RDB36303.1"/>
    <property type="molecule type" value="Genomic_DNA"/>
</dbReference>
<evidence type="ECO:0000256" key="11">
    <source>
        <dbReference type="PIRSR" id="PIRSR001174-1"/>
    </source>
</evidence>
<feature type="active site" evidence="9 11">
    <location>
        <position position="750"/>
    </location>
</feature>
<evidence type="ECO:0000256" key="7">
    <source>
        <dbReference type="ARBA" id="ARBA00022840"/>
    </source>
</evidence>
<proteinExistence type="evidence at transcript level"/>
<dbReference type="SUPFAM" id="SSF88697">
    <property type="entry name" value="PUA domain-like"/>
    <property type="match status" value="1"/>
</dbReference>
<dbReference type="PANTHER" id="PTHR10046">
    <property type="entry name" value="ATP DEPENDENT LON PROTEASE FAMILY MEMBER"/>
    <property type="match status" value="1"/>
</dbReference>
<dbReference type="Pfam" id="PF02190">
    <property type="entry name" value="LON_substr_bdg"/>
    <property type="match status" value="1"/>
</dbReference>
<dbReference type="Gene3D" id="2.30.130.40">
    <property type="entry name" value="LON domain-like"/>
    <property type="match status" value="1"/>
</dbReference>
<comment type="function">
    <text evidence="9">ATP-dependent serine protease that mediates the selective degradation of mutant and abnormal proteins as well as certain short-lived regulatory proteins. Required for cellular homeostasis and for survival from DNA damage and developmental changes induced by stress. Degrades polypeptides processively to yield small peptide fragments that are 5 to 10 amino acids long. Binds to DNA in a double-stranded, site-specific manner.</text>
</comment>
<keyword evidence="7 9" id="KW-0067">ATP-binding</keyword>
<dbReference type="GO" id="GO:0006515">
    <property type="term" value="P:protein quality control for misfolded or incompletely synthesized proteins"/>
    <property type="evidence" value="ECO:0007669"/>
    <property type="project" value="UniProtKB-UniRule"/>
</dbReference>
<dbReference type="InterPro" id="IPR054594">
    <property type="entry name" value="Lon_lid"/>
</dbReference>
<dbReference type="PRINTS" id="PR00830">
    <property type="entry name" value="ENDOLAPTASE"/>
</dbReference>
<dbReference type="InterPro" id="IPR015947">
    <property type="entry name" value="PUA-like_sf"/>
</dbReference>
<dbReference type="GO" id="GO:0004176">
    <property type="term" value="F:ATP-dependent peptidase activity"/>
    <property type="evidence" value="ECO:0007669"/>
    <property type="project" value="UniProtKB-UniRule"/>
</dbReference>
<comment type="subunit">
    <text evidence="9 10">Homohexamer. Organized in a ring with a central cavity.</text>
</comment>
<dbReference type="HAMAP" id="MF_01973">
    <property type="entry name" value="lon_bact"/>
    <property type="match status" value="1"/>
</dbReference>
<name>A0A369KX41_9BACT</name>
<comment type="subcellular location">
    <subcellularLocation>
        <location evidence="1 9 10">Cytoplasm</location>
    </subcellularLocation>
</comment>
<dbReference type="FunFam" id="3.40.50.300:FF:000382">
    <property type="entry name" value="Lon protease homolog 2, peroxisomal"/>
    <property type="match status" value="1"/>
</dbReference>
<dbReference type="SUPFAM" id="SSF52540">
    <property type="entry name" value="P-loop containing nucleoside triphosphate hydrolases"/>
    <property type="match status" value="1"/>
</dbReference>
<dbReference type="FunFam" id="1.20.5.5270:FF:000002">
    <property type="entry name" value="Lon protease homolog"/>
    <property type="match status" value="1"/>
</dbReference>
<dbReference type="RefSeq" id="WP_338635240.1">
    <property type="nucleotide sequence ID" value="NZ_CP146516.1"/>
</dbReference>
<evidence type="ECO:0000259" key="17">
    <source>
        <dbReference type="PROSITE" id="PS51787"/>
    </source>
</evidence>
<dbReference type="InterPro" id="IPR027417">
    <property type="entry name" value="P-loop_NTPase"/>
</dbReference>
<feature type="domain" description="Lon proteolytic" evidence="16">
    <location>
        <begin position="620"/>
        <end position="801"/>
    </location>
</feature>
<dbReference type="EC" id="3.4.21.53" evidence="9 10"/>
<comment type="catalytic activity">
    <reaction evidence="9 10 13">
        <text>Hydrolysis of proteins in presence of ATP.</text>
        <dbReference type="EC" id="3.4.21.53"/>
    </reaction>
</comment>
<keyword evidence="5 9" id="KW-0378">Hydrolase</keyword>
<dbReference type="Proteomes" id="UP000253934">
    <property type="component" value="Unassembled WGS sequence"/>
</dbReference>
<dbReference type="InterPro" id="IPR003959">
    <property type="entry name" value="ATPase_AAA_core"/>
</dbReference>
<evidence type="ECO:0000256" key="15">
    <source>
        <dbReference type="SAM" id="Coils"/>
    </source>
</evidence>
<dbReference type="SMART" id="SM00464">
    <property type="entry name" value="LON"/>
    <property type="match status" value="1"/>
</dbReference>
<comment type="induction">
    <text evidence="9">By heat shock.</text>
</comment>
<dbReference type="PROSITE" id="PS51787">
    <property type="entry name" value="LON_N"/>
    <property type="match status" value="1"/>
</dbReference>
<dbReference type="InterPro" id="IPR008269">
    <property type="entry name" value="Lon_proteolytic"/>
</dbReference>
<evidence type="ECO:0000256" key="8">
    <source>
        <dbReference type="ARBA" id="ARBA00023016"/>
    </source>
</evidence>
<accession>A0A369KX41</accession>
<dbReference type="Gene3D" id="3.40.50.300">
    <property type="entry name" value="P-loop containing nucleotide triphosphate hydrolases"/>
    <property type="match status" value="1"/>
</dbReference>